<evidence type="ECO:0000313" key="2">
    <source>
        <dbReference type="EMBL" id="OEH93921.1"/>
    </source>
</evidence>
<accession>A0A1E5LIM8</accession>
<dbReference type="RefSeq" id="WP_069716065.1">
    <property type="nucleotide sequence ID" value="NZ_MJEH01000007.1"/>
</dbReference>
<organism evidence="2 3">
    <name type="scientific">Bacillus solimangrovi</name>
    <dbReference type="NCBI Taxonomy" id="1305675"/>
    <lineage>
        <taxon>Bacteria</taxon>
        <taxon>Bacillati</taxon>
        <taxon>Bacillota</taxon>
        <taxon>Bacilli</taxon>
        <taxon>Bacillales</taxon>
        <taxon>Bacillaceae</taxon>
        <taxon>Bacillus</taxon>
    </lineage>
</organism>
<name>A0A1E5LIM8_9BACI</name>
<gene>
    <name evidence="2" type="ORF">BFG57_10650</name>
</gene>
<dbReference type="Gene3D" id="3.40.33.10">
    <property type="entry name" value="CAP"/>
    <property type="match status" value="1"/>
</dbReference>
<dbReference type="PROSITE" id="PS51782">
    <property type="entry name" value="LYSM"/>
    <property type="match status" value="1"/>
</dbReference>
<protein>
    <recommendedName>
        <fullName evidence="1">LysM domain-containing protein</fullName>
    </recommendedName>
</protein>
<feature type="domain" description="LysM" evidence="1">
    <location>
        <begin position="31"/>
        <end position="76"/>
    </location>
</feature>
<dbReference type="PANTHER" id="PTHR31157:SF1">
    <property type="entry name" value="SCP DOMAIN-CONTAINING PROTEIN"/>
    <property type="match status" value="1"/>
</dbReference>
<dbReference type="SUPFAM" id="SSF54106">
    <property type="entry name" value="LysM domain"/>
    <property type="match status" value="1"/>
</dbReference>
<dbReference type="Gene3D" id="3.10.350.10">
    <property type="entry name" value="LysM domain"/>
    <property type="match status" value="1"/>
</dbReference>
<dbReference type="Proteomes" id="UP000095209">
    <property type="component" value="Unassembled WGS sequence"/>
</dbReference>
<dbReference type="CDD" id="cd00118">
    <property type="entry name" value="LysM"/>
    <property type="match status" value="1"/>
</dbReference>
<dbReference type="Pfam" id="PF00188">
    <property type="entry name" value="CAP"/>
    <property type="match status" value="1"/>
</dbReference>
<reference evidence="2 3" key="1">
    <citation type="submission" date="2016-08" db="EMBL/GenBank/DDBJ databases">
        <title>Genome of Bacillus solimangrovi GH2-4.</title>
        <authorList>
            <person name="Lim S."/>
            <person name="Kim B.-C."/>
        </authorList>
    </citation>
    <scope>NUCLEOTIDE SEQUENCE [LARGE SCALE GENOMIC DNA]</scope>
    <source>
        <strain evidence="2 3">GH2-4</strain>
    </source>
</reference>
<evidence type="ECO:0000313" key="3">
    <source>
        <dbReference type="Proteomes" id="UP000095209"/>
    </source>
</evidence>
<dbReference type="InterPro" id="IPR018392">
    <property type="entry name" value="LysM"/>
</dbReference>
<dbReference type="InterPro" id="IPR036779">
    <property type="entry name" value="LysM_dom_sf"/>
</dbReference>
<dbReference type="STRING" id="1305675.BFG57_10650"/>
<dbReference type="EMBL" id="MJEH01000007">
    <property type="protein sequence ID" value="OEH93921.1"/>
    <property type="molecule type" value="Genomic_DNA"/>
</dbReference>
<dbReference type="AlphaFoldDB" id="A0A1E5LIM8"/>
<dbReference type="Pfam" id="PF01476">
    <property type="entry name" value="LysM"/>
    <property type="match status" value="1"/>
</dbReference>
<evidence type="ECO:0000259" key="1">
    <source>
        <dbReference type="PROSITE" id="PS51782"/>
    </source>
</evidence>
<dbReference type="CDD" id="cd05379">
    <property type="entry name" value="CAP_bacterial"/>
    <property type="match status" value="1"/>
</dbReference>
<dbReference type="InterPro" id="IPR014044">
    <property type="entry name" value="CAP_dom"/>
</dbReference>
<dbReference type="SMART" id="SM00257">
    <property type="entry name" value="LysM"/>
    <property type="match status" value="1"/>
</dbReference>
<dbReference type="PANTHER" id="PTHR31157">
    <property type="entry name" value="SCP DOMAIN-CONTAINING PROTEIN"/>
    <property type="match status" value="1"/>
</dbReference>
<comment type="caution">
    <text evidence="2">The sequence shown here is derived from an EMBL/GenBank/DDBJ whole genome shotgun (WGS) entry which is preliminary data.</text>
</comment>
<proteinExistence type="predicted"/>
<dbReference type="InterPro" id="IPR035940">
    <property type="entry name" value="CAP_sf"/>
</dbReference>
<dbReference type="NCBIfam" id="TIGR02899">
    <property type="entry name" value="spore_safA"/>
    <property type="match status" value="1"/>
</dbReference>
<dbReference type="SUPFAM" id="SSF55797">
    <property type="entry name" value="PR-1-like"/>
    <property type="match status" value="1"/>
</dbReference>
<keyword evidence="3" id="KW-1185">Reference proteome</keyword>
<sequence>MRKWWFFLWSGLLFSTSIFVGGQPVLAKSTTVHIVQPGDTLWIISNRYDVSLSEVIQTNQQFSNPNLIYPGDKVYVPISNEAIKTLEKQVIQLTNEERAKHGLNPLVEHVELSRVARYKSRDMRDNNYFSNESPKFGSSLEMISHFHINYSYAGENIAAGQPVVRGVVKAWMDSPKHRKYILDPEMTHIGVGYAEGGMYGNYWTQLFIQE</sequence>
<dbReference type="InterPro" id="IPR014248">
    <property type="entry name" value="Spore_coat_assembly_SafA"/>
</dbReference>